<dbReference type="Pfam" id="PF25597">
    <property type="entry name" value="SH3_retrovirus"/>
    <property type="match status" value="1"/>
</dbReference>
<evidence type="ECO:0000256" key="1">
    <source>
        <dbReference type="SAM" id="MobiDB-lite"/>
    </source>
</evidence>
<gene>
    <name evidence="3" type="ORF">E3N88_08806</name>
</gene>
<feature type="domain" description="Integrase catalytic" evidence="2">
    <location>
        <begin position="141"/>
        <end position="307"/>
    </location>
</feature>
<dbReference type="Proteomes" id="UP000326396">
    <property type="component" value="Linkage Group LG12"/>
</dbReference>
<dbReference type="Pfam" id="PF13976">
    <property type="entry name" value="gag_pre-integrs"/>
    <property type="match status" value="1"/>
</dbReference>
<dbReference type="PROSITE" id="PS50994">
    <property type="entry name" value="INTEGRASE"/>
    <property type="match status" value="1"/>
</dbReference>
<dbReference type="AlphaFoldDB" id="A0A5N6PH88"/>
<dbReference type="GO" id="GO:0003676">
    <property type="term" value="F:nucleic acid binding"/>
    <property type="evidence" value="ECO:0007669"/>
    <property type="project" value="InterPro"/>
</dbReference>
<dbReference type="EMBL" id="SZYD01000004">
    <property type="protein sequence ID" value="KAD6454100.1"/>
    <property type="molecule type" value="Genomic_DNA"/>
</dbReference>
<dbReference type="InterPro" id="IPR012337">
    <property type="entry name" value="RNaseH-like_sf"/>
</dbReference>
<keyword evidence="4" id="KW-1185">Reference proteome</keyword>
<dbReference type="GO" id="GO:0015074">
    <property type="term" value="P:DNA integration"/>
    <property type="evidence" value="ECO:0007669"/>
    <property type="project" value="InterPro"/>
</dbReference>
<feature type="compositionally biased region" description="Pro residues" evidence="1">
    <location>
        <begin position="408"/>
        <end position="419"/>
    </location>
</feature>
<reference evidence="3 4" key="1">
    <citation type="submission" date="2019-05" db="EMBL/GenBank/DDBJ databases">
        <title>Mikania micrantha, genome provides insights into the molecular mechanism of rapid growth.</title>
        <authorList>
            <person name="Liu B."/>
        </authorList>
    </citation>
    <scope>NUCLEOTIDE SEQUENCE [LARGE SCALE GENOMIC DNA]</scope>
    <source>
        <strain evidence="3">NLD-2019</strain>
        <tissue evidence="3">Leaf</tissue>
    </source>
</reference>
<dbReference type="Pfam" id="PF00665">
    <property type="entry name" value="rve"/>
    <property type="match status" value="1"/>
</dbReference>
<dbReference type="PANTHER" id="PTHR42648">
    <property type="entry name" value="TRANSPOSASE, PUTATIVE-RELATED"/>
    <property type="match status" value="1"/>
</dbReference>
<evidence type="ECO:0000259" key="2">
    <source>
        <dbReference type="PROSITE" id="PS50994"/>
    </source>
</evidence>
<evidence type="ECO:0000313" key="4">
    <source>
        <dbReference type="Proteomes" id="UP000326396"/>
    </source>
</evidence>
<dbReference type="SUPFAM" id="SSF53098">
    <property type="entry name" value="Ribonuclease H-like"/>
    <property type="match status" value="1"/>
</dbReference>
<comment type="caution">
    <text evidence="3">The sequence shown here is derived from an EMBL/GenBank/DDBJ whole genome shotgun (WGS) entry which is preliminary data.</text>
</comment>
<feature type="compositionally biased region" description="Low complexity" evidence="1">
    <location>
        <begin position="423"/>
        <end position="438"/>
    </location>
</feature>
<dbReference type="OrthoDB" id="6776856at2759"/>
<dbReference type="InterPro" id="IPR036397">
    <property type="entry name" value="RNaseH_sf"/>
</dbReference>
<feature type="region of interest" description="Disordered" evidence="1">
    <location>
        <begin position="399"/>
        <end position="472"/>
    </location>
</feature>
<dbReference type="InterPro" id="IPR001584">
    <property type="entry name" value="Integrase_cat-core"/>
</dbReference>
<protein>
    <recommendedName>
        <fullName evidence="2">Integrase catalytic domain-containing protein</fullName>
    </recommendedName>
</protein>
<dbReference type="Gene3D" id="3.30.420.10">
    <property type="entry name" value="Ribonuclease H-like superfamily/Ribonuclease H"/>
    <property type="match status" value="1"/>
</dbReference>
<accession>A0A5N6PH88</accession>
<evidence type="ECO:0000313" key="3">
    <source>
        <dbReference type="EMBL" id="KAD6454100.1"/>
    </source>
</evidence>
<dbReference type="InterPro" id="IPR057670">
    <property type="entry name" value="SH3_retrovirus"/>
</dbReference>
<dbReference type="PANTHER" id="PTHR42648:SF18">
    <property type="entry name" value="RETROTRANSPOSON, UNCLASSIFIED-LIKE PROTEIN"/>
    <property type="match status" value="1"/>
</dbReference>
<organism evidence="3 4">
    <name type="scientific">Mikania micrantha</name>
    <name type="common">bitter vine</name>
    <dbReference type="NCBI Taxonomy" id="192012"/>
    <lineage>
        <taxon>Eukaryota</taxon>
        <taxon>Viridiplantae</taxon>
        <taxon>Streptophyta</taxon>
        <taxon>Embryophyta</taxon>
        <taxon>Tracheophyta</taxon>
        <taxon>Spermatophyta</taxon>
        <taxon>Magnoliopsida</taxon>
        <taxon>eudicotyledons</taxon>
        <taxon>Gunneridae</taxon>
        <taxon>Pentapetalae</taxon>
        <taxon>asterids</taxon>
        <taxon>campanulids</taxon>
        <taxon>Asterales</taxon>
        <taxon>Asteraceae</taxon>
        <taxon>Asteroideae</taxon>
        <taxon>Heliantheae alliance</taxon>
        <taxon>Eupatorieae</taxon>
        <taxon>Mikania</taxon>
    </lineage>
</organism>
<proteinExistence type="predicted"/>
<sequence>MTGGRESFTNLDEHFSLLEYNLLSVGQLMNKGYTITFDNGVCSITNKGIGATLMSIKAAKNNMFIMDPTKEENQPQPAQINQDSDSSLWHLRYGHFHFQGIKTLSDKRLVYGLPSISSSDPYEGCILGKSNQMPYSSHSWKATKPLELLHVDVCGPMQVASMGGSHYYFLLIDDFTRMSWIYLLKSKSETFEKFKVFKAFVEKESEHCIKVLRTDRGGEFCSLECNTYCETNGIKRELAIPYTPQHNGVVERRNRTIMGMVRSMLKERSLPNSLWAEGAATAVYLLNRATTKVISDKTPDEAWYGRKPSVYHLRIFGCVAYGHIPVNLRKKLDDRAEKCIFIGYSQESKEYRLYNPISKKFFSKRNVVFIENDRWKWNDNKETSNPFPVYYHDDHDVSYVNDGDSTPPHEPTLSIPPLPIVQNNPSSSNSPSNLSNLNQPFLSPATHATSPSHTSHQPHPLIHQTHNSVDVRDDAERGGVRLDDGEVGFKVDCRLGVFGVNESVDSVGNFVKISFLLKL</sequence>
<dbReference type="InterPro" id="IPR025724">
    <property type="entry name" value="GAG-pre-integrase_dom"/>
</dbReference>
<feature type="compositionally biased region" description="Polar residues" evidence="1">
    <location>
        <begin position="446"/>
        <end position="457"/>
    </location>
</feature>
<dbReference type="InterPro" id="IPR039537">
    <property type="entry name" value="Retrotran_Ty1/copia-like"/>
</dbReference>
<name>A0A5N6PH88_9ASTR</name>